<feature type="transmembrane region" description="Helical" evidence="1">
    <location>
        <begin position="28"/>
        <end position="47"/>
    </location>
</feature>
<keyword evidence="1" id="KW-0472">Membrane</keyword>
<dbReference type="Gene3D" id="1.20.1250.20">
    <property type="entry name" value="MFS general substrate transporter like domains"/>
    <property type="match status" value="1"/>
</dbReference>
<protein>
    <submittedName>
        <fullName evidence="2">Major Facilitator Superfamily transporter</fullName>
    </submittedName>
</protein>
<dbReference type="GO" id="GO:0022857">
    <property type="term" value="F:transmembrane transporter activity"/>
    <property type="evidence" value="ECO:0007669"/>
    <property type="project" value="InterPro"/>
</dbReference>
<keyword evidence="3" id="KW-1185">Reference proteome</keyword>
<organism evidence="2 3">
    <name type="scientific">Jonquetella anthropi DSM 22815</name>
    <dbReference type="NCBI Taxonomy" id="885272"/>
    <lineage>
        <taxon>Bacteria</taxon>
        <taxon>Thermotogati</taxon>
        <taxon>Synergistota</taxon>
        <taxon>Synergistia</taxon>
        <taxon>Synergistales</taxon>
        <taxon>Dethiosulfovibrionaceae</taxon>
        <taxon>Jonquetella</taxon>
    </lineage>
</organism>
<dbReference type="Pfam" id="PF07690">
    <property type="entry name" value="MFS_1"/>
    <property type="match status" value="1"/>
</dbReference>
<dbReference type="eggNOG" id="COG2814">
    <property type="taxonomic scope" value="Bacteria"/>
</dbReference>
<feature type="transmembrane region" description="Helical" evidence="1">
    <location>
        <begin position="110"/>
        <end position="129"/>
    </location>
</feature>
<feature type="transmembrane region" description="Helical" evidence="1">
    <location>
        <begin position="141"/>
        <end position="159"/>
    </location>
</feature>
<dbReference type="InterPro" id="IPR036259">
    <property type="entry name" value="MFS_trans_sf"/>
</dbReference>
<gene>
    <name evidence="2" type="ORF">JonanDRAFT_0093</name>
</gene>
<dbReference type="AlphaFoldDB" id="H0ULY2"/>
<dbReference type="InterPro" id="IPR011701">
    <property type="entry name" value="MFS"/>
</dbReference>
<sequence length="264" mass="28168">MTIVSLGNVLPMLTALPLFELLLARGLVRWYEFFLMAVAGATVWAAFRLPELPDLSAGTELQGQERAPRGSFAQVFREPALRRLFVVLGTFTTLDALQVPLVFVAREQGLPVSSFMVTSALASVLMRSLGVSTVGRFPRRTLAALPGLFLAVALAGATWAGNLFFMALCGALYGAAMGLGYPMMLSLLGDLSSPSLRTRVVSVHGLIYSASYFAVPIAVTALARSMSYVTVYRLASGALVAVGLLAWRIVARHPLEAVDSGKVS</sequence>
<dbReference type="STRING" id="885272.JonanDRAFT_0093"/>
<keyword evidence="1" id="KW-0812">Transmembrane</keyword>
<dbReference type="SUPFAM" id="SSF103473">
    <property type="entry name" value="MFS general substrate transporter"/>
    <property type="match status" value="1"/>
</dbReference>
<dbReference type="EMBL" id="CM001376">
    <property type="protein sequence ID" value="EHM12524.1"/>
    <property type="molecule type" value="Genomic_DNA"/>
</dbReference>
<reference evidence="2 3" key="1">
    <citation type="submission" date="2011-11" db="EMBL/GenBank/DDBJ databases">
        <title>The Noncontiguous Finished genome of Jonquetella anthropi DSM 22815.</title>
        <authorList>
            <consortium name="US DOE Joint Genome Institute (JGI-PGF)"/>
            <person name="Lucas S."/>
            <person name="Copeland A."/>
            <person name="Lapidus A."/>
            <person name="Glavina del Rio T."/>
            <person name="Dalin E."/>
            <person name="Tice H."/>
            <person name="Bruce D."/>
            <person name="Goodwin L."/>
            <person name="Pitluck S."/>
            <person name="Peters L."/>
            <person name="Mikhailova N."/>
            <person name="Held B."/>
            <person name="Kyrpides N."/>
            <person name="Mavromatis K."/>
            <person name="Ivanova N."/>
            <person name="Markowitz V."/>
            <person name="Cheng J.-F."/>
            <person name="Hugenholtz P."/>
            <person name="Woyke T."/>
            <person name="Wu D."/>
            <person name="Gronow S."/>
            <person name="Wellnitz S."/>
            <person name="Brambilla E."/>
            <person name="Klenk H.-P."/>
            <person name="Eisen J.A."/>
        </authorList>
    </citation>
    <scope>NUCLEOTIDE SEQUENCE [LARGE SCALE GENOMIC DNA]</scope>
    <source>
        <strain evidence="2 3">DSM 22815</strain>
    </source>
</reference>
<name>H0ULY2_9BACT</name>
<feature type="transmembrane region" description="Helical" evidence="1">
    <location>
        <begin position="84"/>
        <end position="104"/>
    </location>
</feature>
<feature type="transmembrane region" description="Helical" evidence="1">
    <location>
        <begin position="165"/>
        <end position="188"/>
    </location>
</feature>
<dbReference type="HOGENOM" id="CLU_059146_0_0_0"/>
<evidence type="ECO:0000256" key="1">
    <source>
        <dbReference type="SAM" id="Phobius"/>
    </source>
</evidence>
<proteinExistence type="predicted"/>
<evidence type="ECO:0000313" key="3">
    <source>
        <dbReference type="Proteomes" id="UP000003806"/>
    </source>
</evidence>
<dbReference type="Proteomes" id="UP000003806">
    <property type="component" value="Chromosome"/>
</dbReference>
<keyword evidence="1" id="KW-1133">Transmembrane helix</keyword>
<feature type="transmembrane region" description="Helical" evidence="1">
    <location>
        <begin position="200"/>
        <end position="219"/>
    </location>
</feature>
<accession>H0ULY2</accession>
<evidence type="ECO:0000313" key="2">
    <source>
        <dbReference type="EMBL" id="EHM12524.1"/>
    </source>
</evidence>
<feature type="transmembrane region" description="Helical" evidence="1">
    <location>
        <begin position="231"/>
        <end position="250"/>
    </location>
</feature>